<keyword evidence="1" id="KW-0812">Transmembrane</keyword>
<sequence length="122" mass="13540">MSCYRPPLADNSTFDVCCFESLECAEAVCGSFEILTRPDIGINISVISANDTHYCNGYANLMNTSYRYIRNATCGDTTFECSYRKNSNYRPSSSITTINLSNSLIFGIWILGLLGLLKFSKA</sequence>
<dbReference type="AlphaFoldDB" id="A0A1B9IBK9"/>
<proteinExistence type="predicted"/>
<evidence type="ECO:0000256" key="1">
    <source>
        <dbReference type="SAM" id="Phobius"/>
    </source>
</evidence>
<dbReference type="OrthoDB" id="10341420at2759"/>
<organism evidence="2">
    <name type="scientific">Kwoniella pini CBS 10737</name>
    <dbReference type="NCBI Taxonomy" id="1296096"/>
    <lineage>
        <taxon>Eukaryota</taxon>
        <taxon>Fungi</taxon>
        <taxon>Dikarya</taxon>
        <taxon>Basidiomycota</taxon>
        <taxon>Agaricomycotina</taxon>
        <taxon>Tremellomycetes</taxon>
        <taxon>Tremellales</taxon>
        <taxon>Cryptococcaceae</taxon>
        <taxon>Kwoniella</taxon>
    </lineage>
</organism>
<reference evidence="2" key="1">
    <citation type="submission" date="2013-07" db="EMBL/GenBank/DDBJ databases">
        <title>The Genome Sequence of Cryptococcus pinus CBS10737.</title>
        <authorList>
            <consortium name="The Broad Institute Genome Sequencing Platform"/>
            <person name="Cuomo C."/>
            <person name="Litvintseva A."/>
            <person name="Chen Y."/>
            <person name="Heitman J."/>
            <person name="Sun S."/>
            <person name="Springer D."/>
            <person name="Dromer F."/>
            <person name="Young S.K."/>
            <person name="Zeng Q."/>
            <person name="Gargeya S."/>
            <person name="Fitzgerald M."/>
            <person name="Abouelleil A."/>
            <person name="Alvarado L."/>
            <person name="Berlin A.M."/>
            <person name="Chapman S.B."/>
            <person name="Dewar J."/>
            <person name="Goldberg J."/>
            <person name="Griggs A."/>
            <person name="Gujja S."/>
            <person name="Hansen M."/>
            <person name="Howarth C."/>
            <person name="Imamovic A."/>
            <person name="Larimer J."/>
            <person name="McCowan C."/>
            <person name="Murphy C."/>
            <person name="Pearson M."/>
            <person name="Priest M."/>
            <person name="Roberts A."/>
            <person name="Saif S."/>
            <person name="Shea T."/>
            <person name="Sykes S."/>
            <person name="Wortman J."/>
            <person name="Nusbaum C."/>
            <person name="Birren B."/>
        </authorList>
    </citation>
    <scope>NUCLEOTIDE SEQUENCE [LARGE SCALE GENOMIC DNA]</scope>
    <source>
        <strain evidence="2">CBS 10737</strain>
    </source>
</reference>
<keyword evidence="1" id="KW-0472">Membrane</keyword>
<accession>A0A1B9IBK9</accession>
<protein>
    <submittedName>
        <fullName evidence="2">Uncharacterized protein</fullName>
    </submittedName>
</protein>
<gene>
    <name evidence="2" type="ORF">I206_00227</name>
</gene>
<feature type="transmembrane region" description="Helical" evidence="1">
    <location>
        <begin position="100"/>
        <end position="119"/>
    </location>
</feature>
<reference evidence="2" key="2">
    <citation type="submission" date="2016-07" db="EMBL/GenBank/DDBJ databases">
        <title>Evolution of pathogenesis and genome organization in the Tremellales.</title>
        <authorList>
            <person name="Cuomo C."/>
            <person name="Litvintseva A."/>
            <person name="Heitman J."/>
            <person name="Chen Y."/>
            <person name="Sun S."/>
            <person name="Springer D."/>
            <person name="Dromer F."/>
            <person name="Young S."/>
            <person name="Zeng Q."/>
            <person name="Chapman S."/>
            <person name="Gujja S."/>
            <person name="Saif S."/>
            <person name="Birren B."/>
        </authorList>
    </citation>
    <scope>NUCLEOTIDE SEQUENCE</scope>
    <source>
        <strain evidence="2">CBS 10737</strain>
    </source>
</reference>
<dbReference type="EMBL" id="KI894007">
    <property type="protein sequence ID" value="OCF52926.1"/>
    <property type="molecule type" value="Genomic_DNA"/>
</dbReference>
<keyword evidence="1" id="KW-1133">Transmembrane helix</keyword>
<name>A0A1B9IBK9_9TREE</name>
<evidence type="ECO:0000313" key="2">
    <source>
        <dbReference type="EMBL" id="OCF52926.1"/>
    </source>
</evidence>